<accession>A0ABW5ZCI4</accession>
<evidence type="ECO:0000256" key="6">
    <source>
        <dbReference type="ARBA" id="ARBA00023010"/>
    </source>
</evidence>
<feature type="coiled-coil region" evidence="8">
    <location>
        <begin position="28"/>
        <end position="55"/>
    </location>
</feature>
<gene>
    <name evidence="9" type="ORF">ACFSX9_14540</name>
</gene>
<dbReference type="Pfam" id="PF02416">
    <property type="entry name" value="TatA_B_E"/>
    <property type="match status" value="1"/>
</dbReference>
<evidence type="ECO:0000256" key="1">
    <source>
        <dbReference type="ARBA" id="ARBA00004167"/>
    </source>
</evidence>
<dbReference type="Proteomes" id="UP001597549">
    <property type="component" value="Unassembled WGS sequence"/>
</dbReference>
<dbReference type="Gene3D" id="1.20.5.3310">
    <property type="match status" value="1"/>
</dbReference>
<keyword evidence="5" id="KW-1133">Transmembrane helix</keyword>
<evidence type="ECO:0000256" key="4">
    <source>
        <dbReference type="ARBA" id="ARBA00022927"/>
    </source>
</evidence>
<comment type="subcellular location">
    <subcellularLocation>
        <location evidence="1">Membrane</location>
        <topology evidence="1">Single-pass membrane protein</topology>
    </subcellularLocation>
</comment>
<name>A0ABW5ZCI4_9FLAO</name>
<keyword evidence="10" id="KW-1185">Reference proteome</keyword>
<evidence type="ECO:0000313" key="9">
    <source>
        <dbReference type="EMBL" id="MFD2909950.1"/>
    </source>
</evidence>
<evidence type="ECO:0000256" key="8">
    <source>
        <dbReference type="SAM" id="Coils"/>
    </source>
</evidence>
<protein>
    <submittedName>
        <fullName evidence="9">Twin-arginine translocase TatA/TatE family subunit</fullName>
    </submittedName>
</protein>
<keyword evidence="8" id="KW-0175">Coiled coil</keyword>
<evidence type="ECO:0000313" key="10">
    <source>
        <dbReference type="Proteomes" id="UP001597549"/>
    </source>
</evidence>
<evidence type="ECO:0000256" key="5">
    <source>
        <dbReference type="ARBA" id="ARBA00022989"/>
    </source>
</evidence>
<organism evidence="9 10">
    <name type="scientific">Flavobacterium ardleyense</name>
    <dbReference type="NCBI Taxonomy" id="2038737"/>
    <lineage>
        <taxon>Bacteria</taxon>
        <taxon>Pseudomonadati</taxon>
        <taxon>Bacteroidota</taxon>
        <taxon>Flavobacteriia</taxon>
        <taxon>Flavobacteriales</taxon>
        <taxon>Flavobacteriaceae</taxon>
        <taxon>Flavobacterium</taxon>
    </lineage>
</organism>
<keyword evidence="4" id="KW-0653">Protein transport</keyword>
<keyword evidence="7" id="KW-0472">Membrane</keyword>
<reference evidence="10" key="1">
    <citation type="journal article" date="2019" name="Int. J. Syst. Evol. Microbiol.">
        <title>The Global Catalogue of Microorganisms (GCM) 10K type strain sequencing project: providing services to taxonomists for standard genome sequencing and annotation.</title>
        <authorList>
            <consortium name="The Broad Institute Genomics Platform"/>
            <consortium name="The Broad Institute Genome Sequencing Center for Infectious Disease"/>
            <person name="Wu L."/>
            <person name="Ma J."/>
        </authorList>
    </citation>
    <scope>NUCLEOTIDE SEQUENCE [LARGE SCALE GENOMIC DNA]</scope>
    <source>
        <strain evidence="10">KCTC 52644</strain>
    </source>
</reference>
<evidence type="ECO:0000256" key="3">
    <source>
        <dbReference type="ARBA" id="ARBA00022692"/>
    </source>
</evidence>
<sequence>MFDGFSEVLLILVVVLMLFGSKEIPDIARFLGKTMAQLKNASNELKSEIQNSAKDSGLDINEITGGISEEINKAKDGMNKMMNPTDNIDLGFQNPIDKVKEDIESITGPIKRQR</sequence>
<evidence type="ECO:0000256" key="2">
    <source>
        <dbReference type="ARBA" id="ARBA00022448"/>
    </source>
</evidence>
<keyword evidence="6" id="KW-0811">Translocation</keyword>
<dbReference type="InterPro" id="IPR003369">
    <property type="entry name" value="TatA/B/E"/>
</dbReference>
<comment type="caution">
    <text evidence="9">The sequence shown here is derived from an EMBL/GenBank/DDBJ whole genome shotgun (WGS) entry which is preliminary data.</text>
</comment>
<dbReference type="RefSeq" id="WP_379808958.1">
    <property type="nucleotide sequence ID" value="NZ_JBHUOL010000022.1"/>
</dbReference>
<dbReference type="EMBL" id="JBHUOL010000022">
    <property type="protein sequence ID" value="MFD2909950.1"/>
    <property type="molecule type" value="Genomic_DNA"/>
</dbReference>
<keyword evidence="2" id="KW-0813">Transport</keyword>
<evidence type="ECO:0000256" key="7">
    <source>
        <dbReference type="ARBA" id="ARBA00023136"/>
    </source>
</evidence>
<proteinExistence type="predicted"/>
<keyword evidence="3" id="KW-0812">Transmembrane</keyword>